<reference evidence="3" key="1">
    <citation type="submission" date="2018-08" db="EMBL/GenBank/DDBJ databases">
        <authorList>
            <person name="Rodrigo-Torres L."/>
            <person name="Arahal R. D."/>
            <person name="Lucena T."/>
        </authorList>
    </citation>
    <scope>NUCLEOTIDE SEQUENCE [LARGE SCALE GENOMIC DNA]</scope>
    <source>
        <strain evidence="3">CECT 7235</strain>
    </source>
</reference>
<keyword evidence="1" id="KW-0812">Transmembrane</keyword>
<organism evidence="2 3">
    <name type="scientific">Roseinatronobacter ekhonensis</name>
    <dbReference type="NCBI Taxonomy" id="254356"/>
    <lineage>
        <taxon>Bacteria</taxon>
        <taxon>Pseudomonadati</taxon>
        <taxon>Pseudomonadota</taxon>
        <taxon>Alphaproteobacteria</taxon>
        <taxon>Rhodobacterales</taxon>
        <taxon>Paracoccaceae</taxon>
        <taxon>Roseinatronobacter</taxon>
    </lineage>
</organism>
<dbReference type="Proteomes" id="UP000272908">
    <property type="component" value="Unassembled WGS sequence"/>
</dbReference>
<keyword evidence="1" id="KW-1133">Transmembrane helix</keyword>
<evidence type="ECO:0000313" key="3">
    <source>
        <dbReference type="Proteomes" id="UP000272908"/>
    </source>
</evidence>
<gene>
    <name evidence="2" type="ORF">ROE7235_00989</name>
</gene>
<keyword evidence="3" id="KW-1185">Reference proteome</keyword>
<proteinExistence type="predicted"/>
<dbReference type="EMBL" id="UIHC01000007">
    <property type="protein sequence ID" value="SUZ31253.1"/>
    <property type="molecule type" value="Genomic_DNA"/>
</dbReference>
<keyword evidence="1" id="KW-0472">Membrane</keyword>
<accession>A0A3B0M660</accession>
<sequence>MSTQHKQGVDRRRQESLVARQARVGIVANSHSMTPQAPTPRDVWTRWPDLRSVNRRKAREAAGGADPSDQEVLNAFVRSVRRAGPAPDTVEEQGFDPPAPSWLRWLLLRLALGGVALVAAFYAWRIVWSGD</sequence>
<name>A0A3B0M660_9RHOB</name>
<feature type="transmembrane region" description="Helical" evidence="1">
    <location>
        <begin position="106"/>
        <end position="124"/>
    </location>
</feature>
<evidence type="ECO:0000313" key="2">
    <source>
        <dbReference type="EMBL" id="SUZ31253.1"/>
    </source>
</evidence>
<dbReference type="RefSeq" id="WP_121093552.1">
    <property type="nucleotide sequence ID" value="NZ_UIHC01000007.1"/>
</dbReference>
<dbReference type="OrthoDB" id="7877158at2"/>
<protein>
    <submittedName>
        <fullName evidence="2">Uncharacterized protein</fullName>
    </submittedName>
</protein>
<evidence type="ECO:0000256" key="1">
    <source>
        <dbReference type="SAM" id="Phobius"/>
    </source>
</evidence>
<dbReference type="AlphaFoldDB" id="A0A3B0M660"/>